<accession>A0A7S0XFS0</accession>
<proteinExistence type="predicted"/>
<evidence type="ECO:0000256" key="1">
    <source>
        <dbReference type="SAM" id="MobiDB-lite"/>
    </source>
</evidence>
<reference evidence="2" key="1">
    <citation type="submission" date="2021-01" db="EMBL/GenBank/DDBJ databases">
        <authorList>
            <person name="Corre E."/>
            <person name="Pelletier E."/>
            <person name="Niang G."/>
            <person name="Scheremetjew M."/>
            <person name="Finn R."/>
            <person name="Kale V."/>
            <person name="Holt S."/>
            <person name="Cochrane G."/>
            <person name="Meng A."/>
            <person name="Brown T."/>
            <person name="Cohen L."/>
        </authorList>
    </citation>
    <scope>NUCLEOTIDE SEQUENCE</scope>
    <source>
        <strain evidence="2">SL-175</strain>
    </source>
</reference>
<dbReference type="AlphaFoldDB" id="A0A7S0XFS0"/>
<gene>
    <name evidence="2" type="ORF">MANT1106_LOCUS19159</name>
</gene>
<feature type="compositionally biased region" description="Low complexity" evidence="1">
    <location>
        <begin position="1"/>
        <end position="20"/>
    </location>
</feature>
<dbReference type="EMBL" id="HBFC01032341">
    <property type="protein sequence ID" value="CAD8719947.1"/>
    <property type="molecule type" value="Transcribed_RNA"/>
</dbReference>
<sequence length="122" mass="12687">MTASTKVAASTTTTTTARTTHGVMIATPAEVPSSVPVRPQMTRVTLKSQFPAAWFTIPMMLITWASCGKSAVVAAVEEAKEEAVVAAGAAAVATAAVTVTATEKVEVKRQAVEVVWRESPAK</sequence>
<organism evidence="2">
    <name type="scientific">Mantoniella antarctica</name>
    <dbReference type="NCBI Taxonomy" id="81844"/>
    <lineage>
        <taxon>Eukaryota</taxon>
        <taxon>Viridiplantae</taxon>
        <taxon>Chlorophyta</taxon>
        <taxon>Mamiellophyceae</taxon>
        <taxon>Mamiellales</taxon>
        <taxon>Mamiellaceae</taxon>
        <taxon>Mantoniella</taxon>
    </lineage>
</organism>
<protein>
    <submittedName>
        <fullName evidence="2">Uncharacterized protein</fullName>
    </submittedName>
</protein>
<name>A0A7S0XFS0_9CHLO</name>
<feature type="region of interest" description="Disordered" evidence="1">
    <location>
        <begin position="1"/>
        <end position="21"/>
    </location>
</feature>
<evidence type="ECO:0000313" key="2">
    <source>
        <dbReference type="EMBL" id="CAD8719947.1"/>
    </source>
</evidence>